<evidence type="ECO:0000313" key="13">
    <source>
        <dbReference type="EMBL" id="MEW9855015.1"/>
    </source>
</evidence>
<keyword evidence="5 8" id="KW-1133">Transmembrane helix</keyword>
<dbReference type="InterPro" id="IPR010920">
    <property type="entry name" value="LSM_dom_sf"/>
</dbReference>
<dbReference type="Pfam" id="PF00924">
    <property type="entry name" value="MS_channel_2nd"/>
    <property type="match status" value="1"/>
</dbReference>
<keyword evidence="3" id="KW-1003">Cell membrane</keyword>
<dbReference type="SUPFAM" id="SSF82861">
    <property type="entry name" value="Mechanosensitive channel protein MscS (YggB), transmembrane region"/>
    <property type="match status" value="1"/>
</dbReference>
<dbReference type="InterPro" id="IPR049278">
    <property type="entry name" value="MS_channel_C"/>
</dbReference>
<dbReference type="InterPro" id="IPR006685">
    <property type="entry name" value="MscS_channel_2nd"/>
</dbReference>
<feature type="signal peptide" evidence="9">
    <location>
        <begin position="1"/>
        <end position="23"/>
    </location>
</feature>
<feature type="domain" description="Mechanosensitive ion channel MscS C-terminal" evidence="11">
    <location>
        <begin position="421"/>
        <end position="502"/>
    </location>
</feature>
<evidence type="ECO:0000256" key="8">
    <source>
        <dbReference type="SAM" id="Phobius"/>
    </source>
</evidence>
<feature type="transmembrane region" description="Helical" evidence="8">
    <location>
        <begin position="304"/>
        <end position="323"/>
    </location>
</feature>
<feature type="transmembrane region" description="Helical" evidence="8">
    <location>
        <begin position="261"/>
        <end position="283"/>
    </location>
</feature>
<dbReference type="Proteomes" id="UP001556118">
    <property type="component" value="Unassembled WGS sequence"/>
</dbReference>
<gene>
    <name evidence="13" type="ORF">ABUH87_07450</name>
</gene>
<dbReference type="InterPro" id="IPR023408">
    <property type="entry name" value="MscS_beta-dom_sf"/>
</dbReference>
<feature type="region of interest" description="Disordered" evidence="7">
    <location>
        <begin position="28"/>
        <end position="48"/>
    </location>
</feature>
<dbReference type="InterPro" id="IPR011066">
    <property type="entry name" value="MscS_channel_C_sf"/>
</dbReference>
<feature type="domain" description="Mechanosensitive ion channel MscS" evidence="10">
    <location>
        <begin position="346"/>
        <end position="411"/>
    </location>
</feature>
<evidence type="ECO:0000259" key="10">
    <source>
        <dbReference type="Pfam" id="PF00924"/>
    </source>
</evidence>
<feature type="transmembrane region" description="Helical" evidence="8">
    <location>
        <begin position="218"/>
        <end position="241"/>
    </location>
</feature>
<dbReference type="RefSeq" id="WP_367771955.1">
    <property type="nucleotide sequence ID" value="NZ_JBFNXR010000021.1"/>
</dbReference>
<evidence type="ECO:0000256" key="7">
    <source>
        <dbReference type="SAM" id="MobiDB-lite"/>
    </source>
</evidence>
<dbReference type="InterPro" id="IPR011014">
    <property type="entry name" value="MscS_channel_TM-2"/>
</dbReference>
<evidence type="ECO:0000256" key="5">
    <source>
        <dbReference type="ARBA" id="ARBA00022989"/>
    </source>
</evidence>
<dbReference type="Gene3D" id="3.30.70.100">
    <property type="match status" value="1"/>
</dbReference>
<dbReference type="EMBL" id="JBFNXR010000021">
    <property type="protein sequence ID" value="MEW9855015.1"/>
    <property type="molecule type" value="Genomic_DNA"/>
</dbReference>
<keyword evidence="6 8" id="KW-0472">Membrane</keyword>
<feature type="transmembrane region" description="Helical" evidence="8">
    <location>
        <begin position="184"/>
        <end position="206"/>
    </location>
</feature>
<evidence type="ECO:0000256" key="6">
    <source>
        <dbReference type="ARBA" id="ARBA00023136"/>
    </source>
</evidence>
<evidence type="ECO:0000256" key="4">
    <source>
        <dbReference type="ARBA" id="ARBA00022692"/>
    </source>
</evidence>
<keyword evidence="4 8" id="KW-0812">Transmembrane</keyword>
<dbReference type="PANTHER" id="PTHR30566">
    <property type="entry name" value="YNAI-RELATED MECHANOSENSITIVE ION CHANNEL"/>
    <property type="match status" value="1"/>
</dbReference>
<sequence length="541" mass="58554">MTRSACRWWAALLMILLAPPAFAQLVPASSDGAEETEEAVPADSYGRETPRGTVSGLLAAMAERDYARAANYFEAKARGEQLARQLQAVLDAGGALQPFGALSNEPTGVLEDGLDPSRERVGELGNAEQTPILLTRSINDDGAEVWRISRKTSAAVRSMRPEITPDGENGTEIAGASLLDWMKLLGIAVLVFFGFHLINAVILAIVGRVIREREQSPVYRFAQAAMPPLSLLFSTIVFQLWARTFPVSIVARQLLLRYVGIFAWVALAWFLARLIDAVAKLMISRMEGQERRQAVSVLDLLRRAAKILLLFVAAVAILDTFGIDVTTGVAALGIGGIALALGAQKTVENLVGSVTLIADKPVQVGDFCKVGDVVGTVEDIGIRSTRIRTLERTVVTIPNGDFSSRQIENYAKRDQFLFNPVIGVEYGIGSARLLQAVETIEKVLHDHPRIVEPGARARFTTFGDSSLNIEVFSYMEAADYDESLVIRQDLMLTIFARLEELDVGIAFPTRTLHIVAGDAAAGEGKRSGQEAPALPIGGADE</sequence>
<organism evidence="13 14">
    <name type="scientific">Novosphingobium rhizovicinum</name>
    <dbReference type="NCBI Taxonomy" id="3228928"/>
    <lineage>
        <taxon>Bacteria</taxon>
        <taxon>Pseudomonadati</taxon>
        <taxon>Pseudomonadota</taxon>
        <taxon>Alphaproteobacteria</taxon>
        <taxon>Sphingomonadales</taxon>
        <taxon>Sphingomonadaceae</taxon>
        <taxon>Novosphingobium</taxon>
    </lineage>
</organism>
<evidence type="ECO:0000256" key="1">
    <source>
        <dbReference type="ARBA" id="ARBA00004651"/>
    </source>
</evidence>
<evidence type="ECO:0000256" key="3">
    <source>
        <dbReference type="ARBA" id="ARBA00022475"/>
    </source>
</evidence>
<comment type="caution">
    <text evidence="13">The sequence shown here is derived from an EMBL/GenBank/DDBJ whole genome shotgun (WGS) entry which is preliminary data.</text>
</comment>
<dbReference type="Gene3D" id="2.30.30.60">
    <property type="match status" value="1"/>
</dbReference>
<protein>
    <submittedName>
        <fullName evidence="13">Mechanosensitive ion channel family protein</fullName>
    </submittedName>
</protein>
<evidence type="ECO:0000256" key="2">
    <source>
        <dbReference type="ARBA" id="ARBA00008017"/>
    </source>
</evidence>
<keyword evidence="9" id="KW-0732">Signal</keyword>
<keyword evidence="14" id="KW-1185">Reference proteome</keyword>
<dbReference type="Pfam" id="PF21082">
    <property type="entry name" value="MS_channel_3rd"/>
    <property type="match status" value="1"/>
</dbReference>
<evidence type="ECO:0000313" key="14">
    <source>
        <dbReference type="Proteomes" id="UP001556118"/>
    </source>
</evidence>
<name>A0ABV3RAH4_9SPHN</name>
<dbReference type="Gene3D" id="1.10.287.1260">
    <property type="match status" value="1"/>
</dbReference>
<dbReference type="SUPFAM" id="SSF50182">
    <property type="entry name" value="Sm-like ribonucleoproteins"/>
    <property type="match status" value="1"/>
</dbReference>
<feature type="domain" description="Mechanosensitive ion channel transmembrane helices 2/3" evidence="12">
    <location>
        <begin position="306"/>
        <end position="344"/>
    </location>
</feature>
<dbReference type="InterPro" id="IPR049142">
    <property type="entry name" value="MS_channel_1st"/>
</dbReference>
<evidence type="ECO:0000259" key="11">
    <source>
        <dbReference type="Pfam" id="PF21082"/>
    </source>
</evidence>
<dbReference type="SUPFAM" id="SSF82689">
    <property type="entry name" value="Mechanosensitive channel protein MscS (YggB), C-terminal domain"/>
    <property type="match status" value="1"/>
</dbReference>
<accession>A0ABV3RAH4</accession>
<feature type="chain" id="PRO_5046632798" evidence="9">
    <location>
        <begin position="24"/>
        <end position="541"/>
    </location>
</feature>
<dbReference type="Pfam" id="PF21088">
    <property type="entry name" value="MS_channel_1st"/>
    <property type="match status" value="1"/>
</dbReference>
<dbReference type="PANTHER" id="PTHR30566:SF5">
    <property type="entry name" value="MECHANOSENSITIVE ION CHANNEL PROTEIN 1, MITOCHONDRIAL-RELATED"/>
    <property type="match status" value="1"/>
</dbReference>
<proteinExistence type="inferred from homology"/>
<evidence type="ECO:0000259" key="12">
    <source>
        <dbReference type="Pfam" id="PF21088"/>
    </source>
</evidence>
<comment type="subcellular location">
    <subcellularLocation>
        <location evidence="1">Cell membrane</location>
        <topology evidence="1">Multi-pass membrane protein</topology>
    </subcellularLocation>
</comment>
<comment type="similarity">
    <text evidence="2">Belongs to the MscS (TC 1.A.23) family.</text>
</comment>
<evidence type="ECO:0000256" key="9">
    <source>
        <dbReference type="SAM" id="SignalP"/>
    </source>
</evidence>
<reference evidence="13 14" key="1">
    <citation type="submission" date="2024-06" db="EMBL/GenBank/DDBJ databases">
        <title>Novosphingobium rhizovicinus M1R2S20.</title>
        <authorList>
            <person name="Sun J.-Q."/>
        </authorList>
    </citation>
    <scope>NUCLEOTIDE SEQUENCE [LARGE SCALE GENOMIC DNA]</scope>
    <source>
        <strain evidence="13 14">M1R2S20</strain>
    </source>
</reference>